<reference evidence="1 2" key="1">
    <citation type="journal article" date="2020" name="Nature">
        <title>Isolation of an archaeon at the prokaryote-eukaryote interface.</title>
        <authorList>
            <person name="Imachi H."/>
            <person name="Nobu M.K."/>
            <person name="Nakahara N."/>
            <person name="Morono Y."/>
            <person name="Ogawara M."/>
            <person name="Takaki Y."/>
            <person name="Takano Y."/>
            <person name="Uematsu K."/>
            <person name="Ikuta T."/>
            <person name="Ito M."/>
            <person name="Matsui Y."/>
            <person name="Miyazaki M."/>
            <person name="Murata K."/>
            <person name="Saito Y."/>
            <person name="Sakai S."/>
            <person name="Song C."/>
            <person name="Tasumi E."/>
            <person name="Yamanaka Y."/>
            <person name="Yamaguchi T."/>
            <person name="Kamagata Y."/>
            <person name="Tamaki H."/>
            <person name="Takai K."/>
        </authorList>
    </citation>
    <scope>NUCLEOTIDE SEQUENCE [LARGE SCALE GENOMIC DNA]</scope>
    <source>
        <strain evidence="1 2">MK-D1</strain>
    </source>
</reference>
<reference evidence="1 2" key="2">
    <citation type="journal article" date="2024" name="Int. J. Syst. Evol. Microbiol.">
        <title>Promethearchaeum syntrophicum gen. nov., sp. nov., an anaerobic, obligately syntrophic archaeon, the first isolate of the lineage 'Asgard' archaea, and proposal of the new archaeal phylum Promethearchaeota phyl. nov. and kingdom Promethearchaeati regn. nov.</title>
        <authorList>
            <person name="Imachi H."/>
            <person name="Nobu M.K."/>
            <person name="Kato S."/>
            <person name="Takaki Y."/>
            <person name="Miyazaki M."/>
            <person name="Miyata M."/>
            <person name="Ogawara M."/>
            <person name="Saito Y."/>
            <person name="Sakai S."/>
            <person name="Tahara Y.O."/>
            <person name="Takano Y."/>
            <person name="Tasumi E."/>
            <person name="Uematsu K."/>
            <person name="Yoshimura T."/>
            <person name="Itoh T."/>
            <person name="Ohkuma M."/>
            <person name="Takai K."/>
        </authorList>
    </citation>
    <scope>NUCLEOTIDE SEQUENCE [LARGE SCALE GENOMIC DNA]</scope>
    <source>
        <strain evidence="1 2">MK-D1</strain>
    </source>
</reference>
<keyword evidence="2" id="KW-1185">Reference proteome</keyword>
<protein>
    <submittedName>
        <fullName evidence="1">Uncharacterized protein</fullName>
    </submittedName>
</protein>
<evidence type="ECO:0000313" key="1">
    <source>
        <dbReference type="EMBL" id="QEE16820.1"/>
    </source>
</evidence>
<sequence>MEKINRKDIESTFNNLISPKLKDLNLVFDFEKKLTEIKKKADIIIYKNPPIILEIKISTSFSILQFLKFDLIQWKKYNNGYCKIMYIFLNNIDLKKSYLSEQRFKKYITEHPEISHFIDEYIFLEYDENANLLENIDLQEITDKIKKLLESDLVITPIIDKMNSYNIGFDSQKNLPSIEYFDENSIGLFEILLTFLYSKASQENQENIKSKFIRLENENPSNQLFLNSFEYFFENGFNKMDETLFISLFDKFPSNYFQKFSKNTQDPVCNFFANLKSTLEPLFPKTQICTKKYNLVEKKIELIKHILSHTNFNIFSDQIKLKEQDSILLLDDGNSIVIFCIYQRFANFDFYSNYLFARYAIKSKKFYPIIFYCESSVLHTKRYYRLKNSKLISIKITEFKKTIDNVNRIFKQIGGLNVDG</sequence>
<dbReference type="GeneID" id="41330631"/>
<proteinExistence type="predicted"/>
<dbReference type="EMBL" id="CP042905">
    <property type="protein sequence ID" value="QEE16820.1"/>
    <property type="molecule type" value="Genomic_DNA"/>
</dbReference>
<dbReference type="RefSeq" id="WP_147663749.1">
    <property type="nucleotide sequence ID" value="NZ_CP042905.2"/>
</dbReference>
<name>A0A5B9DDG7_9ARCH</name>
<gene>
    <name evidence="1" type="ORF">DSAG12_02650</name>
</gene>
<accession>A0A5B9DDG7</accession>
<organism evidence="1 2">
    <name type="scientific">Promethearchaeum syntrophicum</name>
    <dbReference type="NCBI Taxonomy" id="2594042"/>
    <lineage>
        <taxon>Archaea</taxon>
        <taxon>Promethearchaeati</taxon>
        <taxon>Promethearchaeota</taxon>
        <taxon>Promethearchaeia</taxon>
        <taxon>Promethearchaeales</taxon>
        <taxon>Promethearchaeaceae</taxon>
        <taxon>Promethearchaeum</taxon>
    </lineage>
</organism>
<dbReference type="KEGG" id="psyt:DSAG12_02650"/>
<dbReference type="Proteomes" id="UP000321408">
    <property type="component" value="Chromosome"/>
</dbReference>
<dbReference type="AlphaFoldDB" id="A0A5B9DDG7"/>
<evidence type="ECO:0000313" key="2">
    <source>
        <dbReference type="Proteomes" id="UP000321408"/>
    </source>
</evidence>